<keyword evidence="13" id="KW-1185">Reference proteome</keyword>
<evidence type="ECO:0000256" key="2">
    <source>
        <dbReference type="ARBA" id="ARBA00007069"/>
    </source>
</evidence>
<keyword evidence="3 9" id="KW-0813">Transport</keyword>
<accession>A0ABV2FHP9</accession>
<evidence type="ECO:0000256" key="1">
    <source>
        <dbReference type="ARBA" id="ARBA00004651"/>
    </source>
</evidence>
<dbReference type="Proteomes" id="UP001549122">
    <property type="component" value="Unassembled WGS sequence"/>
</dbReference>
<feature type="transmembrane region" description="Helical" evidence="9">
    <location>
        <begin position="114"/>
        <end position="135"/>
    </location>
</feature>
<keyword evidence="7 9" id="KW-1133">Transmembrane helix</keyword>
<keyword evidence="6 9" id="KW-0812">Transmembrane</keyword>
<dbReference type="PROSITE" id="PS50928">
    <property type="entry name" value="ABC_TM1"/>
    <property type="match status" value="1"/>
</dbReference>
<dbReference type="CDD" id="cd06261">
    <property type="entry name" value="TM_PBP2"/>
    <property type="match status" value="1"/>
</dbReference>
<dbReference type="InterPro" id="IPR011864">
    <property type="entry name" value="Phosphate_PstC"/>
</dbReference>
<comment type="function">
    <text evidence="10">Part of the binding-protein-dependent transport system for phosphate; probably responsible for the translocation of the substrate across the membrane.</text>
</comment>
<comment type="caution">
    <text evidence="10">Lacks conserved residue(s) required for the propagation of feature annotation.</text>
</comment>
<evidence type="ECO:0000256" key="9">
    <source>
        <dbReference type="RuleBase" id="RU363032"/>
    </source>
</evidence>
<proteinExistence type="inferred from homology"/>
<feature type="transmembrane region" description="Helical" evidence="9">
    <location>
        <begin position="147"/>
        <end position="171"/>
    </location>
</feature>
<evidence type="ECO:0000313" key="12">
    <source>
        <dbReference type="EMBL" id="MET3558083.1"/>
    </source>
</evidence>
<feature type="domain" description="ABC transmembrane type-1" evidence="11">
    <location>
        <begin position="74"/>
        <end position="281"/>
    </location>
</feature>
<dbReference type="InterPro" id="IPR035906">
    <property type="entry name" value="MetI-like_sf"/>
</dbReference>
<evidence type="ECO:0000256" key="5">
    <source>
        <dbReference type="ARBA" id="ARBA00022592"/>
    </source>
</evidence>
<comment type="subcellular location">
    <subcellularLocation>
        <location evidence="1 9">Cell membrane</location>
        <topology evidence="1 9">Multi-pass membrane protein</topology>
    </subcellularLocation>
</comment>
<dbReference type="InterPro" id="IPR051124">
    <property type="entry name" value="Phosphate_Transport_Permease"/>
</dbReference>
<protein>
    <recommendedName>
        <fullName evidence="10">Phosphate transport system permease protein</fullName>
    </recommendedName>
</protein>
<keyword evidence="8 9" id="KW-0472">Membrane</keyword>
<evidence type="ECO:0000256" key="4">
    <source>
        <dbReference type="ARBA" id="ARBA00022475"/>
    </source>
</evidence>
<dbReference type="RefSeq" id="WP_354365097.1">
    <property type="nucleotide sequence ID" value="NZ_JBEPLO010000011.1"/>
</dbReference>
<evidence type="ECO:0000256" key="8">
    <source>
        <dbReference type="ARBA" id="ARBA00023136"/>
    </source>
</evidence>
<evidence type="ECO:0000256" key="6">
    <source>
        <dbReference type="ARBA" id="ARBA00022692"/>
    </source>
</evidence>
<evidence type="ECO:0000259" key="11">
    <source>
        <dbReference type="PROSITE" id="PS50928"/>
    </source>
</evidence>
<dbReference type="EMBL" id="JBEPLO010000011">
    <property type="protein sequence ID" value="MET3558083.1"/>
    <property type="molecule type" value="Genomic_DNA"/>
</dbReference>
<dbReference type="Gene3D" id="1.10.3720.10">
    <property type="entry name" value="MetI-like"/>
    <property type="match status" value="1"/>
</dbReference>
<dbReference type="InterPro" id="IPR000515">
    <property type="entry name" value="MetI-like"/>
</dbReference>
<feature type="transmembrane region" description="Helical" evidence="9">
    <location>
        <begin position="20"/>
        <end position="46"/>
    </location>
</feature>
<feature type="transmembrane region" description="Helical" evidence="9">
    <location>
        <begin position="262"/>
        <end position="284"/>
    </location>
</feature>
<keyword evidence="4 10" id="KW-1003">Cell membrane</keyword>
<dbReference type="PANTHER" id="PTHR30425">
    <property type="entry name" value="PHOSPHATE TRANSPORT SYSTEM PERMEASE PROTEIN PST"/>
    <property type="match status" value="1"/>
</dbReference>
<evidence type="ECO:0000313" key="13">
    <source>
        <dbReference type="Proteomes" id="UP001549122"/>
    </source>
</evidence>
<gene>
    <name evidence="12" type="ORF">ABID29_001198</name>
</gene>
<evidence type="ECO:0000256" key="10">
    <source>
        <dbReference type="RuleBase" id="RU363054"/>
    </source>
</evidence>
<dbReference type="Pfam" id="PF00528">
    <property type="entry name" value="BPD_transp_1"/>
    <property type="match status" value="1"/>
</dbReference>
<organism evidence="12 13">
    <name type="scientific">Streptococcus rupicaprae</name>
    <dbReference type="NCBI Taxonomy" id="759619"/>
    <lineage>
        <taxon>Bacteria</taxon>
        <taxon>Bacillati</taxon>
        <taxon>Bacillota</taxon>
        <taxon>Bacilli</taxon>
        <taxon>Lactobacillales</taxon>
        <taxon>Streptococcaceae</taxon>
        <taxon>Streptococcus</taxon>
    </lineage>
</organism>
<dbReference type="NCBIfam" id="TIGR02138">
    <property type="entry name" value="phosphate_pstC"/>
    <property type="match status" value="1"/>
</dbReference>
<comment type="similarity">
    <text evidence="2 10">Belongs to the binding-protein-dependent transport system permease family. CysTW subfamily.</text>
</comment>
<evidence type="ECO:0000256" key="3">
    <source>
        <dbReference type="ARBA" id="ARBA00022448"/>
    </source>
</evidence>
<name>A0ABV2FHP9_9STRE</name>
<feature type="transmembrane region" description="Helical" evidence="9">
    <location>
        <begin position="69"/>
        <end position="102"/>
    </location>
</feature>
<comment type="caution">
    <text evidence="12">The sequence shown here is derived from an EMBL/GenBank/DDBJ whole genome shotgun (WGS) entry which is preliminary data.</text>
</comment>
<evidence type="ECO:0000256" key="7">
    <source>
        <dbReference type="ARBA" id="ARBA00022989"/>
    </source>
</evidence>
<sequence>MGYSSQRAKHKETFFKGTFLVSALLSILAIVVICVFIFGNALPFLLKHGFSGFILESDWSPSNTPASYGILPMILGSLMVTAGAVVIGVPIGILTAVFMVYFCPKGLYRFLKPAVNVMAAIPSIVYGFFGLQFIVPWIRTYGGTGLSALSASLLLGVMILPTIISLSETYLRAVPGDYYTASLALGASHERSVFWVMLPAARSGIFSATILGIGRAIGETMAVILVAGNQPVLPTGWLRGVRTMTTNIVLEMAYASGEHREALIATAAVLFLFILMINAGFIWVKRRGE</sequence>
<dbReference type="SUPFAM" id="SSF161098">
    <property type="entry name" value="MetI-like"/>
    <property type="match status" value="1"/>
</dbReference>
<reference evidence="12 13" key="1">
    <citation type="submission" date="2024-06" db="EMBL/GenBank/DDBJ databases">
        <title>Genomic Encyclopedia of Type Strains, Phase IV (KMG-IV): sequencing the most valuable type-strain genomes for metagenomic binning, comparative biology and taxonomic classification.</title>
        <authorList>
            <person name="Goeker M."/>
        </authorList>
    </citation>
    <scope>NUCLEOTIDE SEQUENCE [LARGE SCALE GENOMIC DNA]</scope>
    <source>
        <strain evidence="12 13">DSM 28303</strain>
    </source>
</reference>
<dbReference type="PANTHER" id="PTHR30425:SF1">
    <property type="entry name" value="PHOSPHATE TRANSPORT SYSTEM PERMEASE PROTEIN PSTC"/>
    <property type="match status" value="1"/>
</dbReference>
<keyword evidence="5 10" id="KW-0592">Phosphate transport</keyword>